<keyword evidence="1" id="KW-0539">Nucleus</keyword>
<evidence type="ECO:0000313" key="3">
    <source>
        <dbReference type="Proteomes" id="UP000289738"/>
    </source>
</evidence>
<evidence type="ECO:0000313" key="2">
    <source>
        <dbReference type="EMBL" id="RYR49337.1"/>
    </source>
</evidence>
<dbReference type="EMBL" id="SDMP01000007">
    <property type="protein sequence ID" value="RYR49337.1"/>
    <property type="molecule type" value="Genomic_DNA"/>
</dbReference>
<gene>
    <name evidence="2" type="ORF">Ahy_A07g035804</name>
</gene>
<sequence>MSHVVYNSLTKESFERNWNDFLMKYGVGDNKWLSGSREQRGRELDAAYFHTVIPCATKSAIEAQFQHVYTHKKFRKVQAQFREQVNYITKSTHSTLGYTVYEVVEQVSDSTFNKFAVIYDRVLAEVKRTCLLFKSRGILCCHSLSRVNIVSPRYILERWSKNIKMRHTHIKSIHDEPLLEPRNKRLDDLVFWSQNICEFASEKLIATALRL</sequence>
<evidence type="ECO:0000256" key="1">
    <source>
        <dbReference type="RuleBase" id="RU367018"/>
    </source>
</evidence>
<keyword evidence="1" id="KW-0862">Zinc</keyword>
<dbReference type="GO" id="GO:0005634">
    <property type="term" value="C:nucleus"/>
    <property type="evidence" value="ECO:0007669"/>
    <property type="project" value="UniProtKB-SubCell"/>
</dbReference>
<protein>
    <recommendedName>
        <fullName evidence="1">Protein FAR1-RELATED SEQUENCE</fullName>
    </recommendedName>
</protein>
<dbReference type="GO" id="GO:0006355">
    <property type="term" value="P:regulation of DNA-templated transcription"/>
    <property type="evidence" value="ECO:0007669"/>
    <property type="project" value="UniProtKB-UniRule"/>
</dbReference>
<reference evidence="2 3" key="1">
    <citation type="submission" date="2019-01" db="EMBL/GenBank/DDBJ databases">
        <title>Sequencing of cultivated peanut Arachis hypogaea provides insights into genome evolution and oil improvement.</title>
        <authorList>
            <person name="Chen X."/>
        </authorList>
    </citation>
    <scope>NUCLEOTIDE SEQUENCE [LARGE SCALE GENOMIC DNA]</scope>
    <source>
        <strain evidence="3">cv. Fuhuasheng</strain>
        <tissue evidence="2">Leaves</tissue>
    </source>
</reference>
<dbReference type="PANTHER" id="PTHR31669:SF283">
    <property type="entry name" value="PROTEIN FAR1-RELATED SEQUENCE"/>
    <property type="match status" value="1"/>
</dbReference>
<comment type="caution">
    <text evidence="2">The sequence shown here is derived from an EMBL/GenBank/DDBJ whole genome shotgun (WGS) entry which is preliminary data.</text>
</comment>
<dbReference type="Proteomes" id="UP000289738">
    <property type="component" value="Chromosome A07"/>
</dbReference>
<keyword evidence="1" id="KW-0863">Zinc-finger</keyword>
<organism evidence="2 3">
    <name type="scientific">Arachis hypogaea</name>
    <name type="common">Peanut</name>
    <dbReference type="NCBI Taxonomy" id="3818"/>
    <lineage>
        <taxon>Eukaryota</taxon>
        <taxon>Viridiplantae</taxon>
        <taxon>Streptophyta</taxon>
        <taxon>Embryophyta</taxon>
        <taxon>Tracheophyta</taxon>
        <taxon>Spermatophyta</taxon>
        <taxon>Magnoliopsida</taxon>
        <taxon>eudicotyledons</taxon>
        <taxon>Gunneridae</taxon>
        <taxon>Pentapetalae</taxon>
        <taxon>rosids</taxon>
        <taxon>fabids</taxon>
        <taxon>Fabales</taxon>
        <taxon>Fabaceae</taxon>
        <taxon>Papilionoideae</taxon>
        <taxon>50 kb inversion clade</taxon>
        <taxon>dalbergioids sensu lato</taxon>
        <taxon>Dalbergieae</taxon>
        <taxon>Pterocarpus clade</taxon>
        <taxon>Arachis</taxon>
    </lineage>
</organism>
<proteinExistence type="inferred from homology"/>
<dbReference type="AlphaFoldDB" id="A0A445CEG6"/>
<dbReference type="GO" id="GO:0008270">
    <property type="term" value="F:zinc ion binding"/>
    <property type="evidence" value="ECO:0007669"/>
    <property type="project" value="UniProtKB-UniRule"/>
</dbReference>
<comment type="subcellular location">
    <subcellularLocation>
        <location evidence="1">Nucleus</location>
    </subcellularLocation>
</comment>
<accession>A0A445CEG6</accession>
<keyword evidence="3" id="KW-1185">Reference proteome</keyword>
<comment type="similarity">
    <text evidence="1">Belongs to the FHY3/FAR1 family.</text>
</comment>
<dbReference type="InterPro" id="IPR031052">
    <property type="entry name" value="FHY3/FAR1"/>
</dbReference>
<keyword evidence="1" id="KW-0479">Metal-binding</keyword>
<dbReference type="PANTHER" id="PTHR31669">
    <property type="entry name" value="PROTEIN FAR1-RELATED SEQUENCE 10-RELATED"/>
    <property type="match status" value="1"/>
</dbReference>
<comment type="function">
    <text evidence="1">Putative transcription activator involved in regulating light control of development.</text>
</comment>
<name>A0A445CEG6_ARAHY</name>